<dbReference type="CDD" id="cd00086">
    <property type="entry name" value="homeodomain"/>
    <property type="match status" value="1"/>
</dbReference>
<keyword evidence="3 5" id="KW-0539">Nucleus</keyword>
<dbReference type="PROSITE" id="PS50157">
    <property type="entry name" value="ZINC_FINGER_C2H2_2"/>
    <property type="match status" value="1"/>
</dbReference>
<dbReference type="PANTHER" id="PTHR11850">
    <property type="entry name" value="HOMEOBOX PROTEIN TRANSCRIPTION FACTORS"/>
    <property type="match status" value="1"/>
</dbReference>
<dbReference type="GO" id="GO:0008270">
    <property type="term" value="F:zinc ion binding"/>
    <property type="evidence" value="ECO:0007669"/>
    <property type="project" value="UniProtKB-KW"/>
</dbReference>
<feature type="region of interest" description="Disordered" evidence="6">
    <location>
        <begin position="176"/>
        <end position="261"/>
    </location>
</feature>
<dbReference type="Gene3D" id="1.10.10.60">
    <property type="entry name" value="Homeodomain-like"/>
    <property type="match status" value="1"/>
</dbReference>
<dbReference type="InterPro" id="IPR013087">
    <property type="entry name" value="Znf_C2H2_type"/>
</dbReference>
<dbReference type="InterPro" id="IPR008422">
    <property type="entry name" value="KN_HD"/>
</dbReference>
<dbReference type="GO" id="GO:0005634">
    <property type="term" value="C:nucleus"/>
    <property type="evidence" value="ECO:0007669"/>
    <property type="project" value="UniProtKB-SubCell"/>
</dbReference>
<proteinExistence type="predicted"/>
<evidence type="ECO:0000256" key="3">
    <source>
        <dbReference type="ARBA" id="ARBA00023242"/>
    </source>
</evidence>
<dbReference type="InterPro" id="IPR050224">
    <property type="entry name" value="TALE_homeobox"/>
</dbReference>
<keyword evidence="4" id="KW-0863">Zinc-finger</keyword>
<keyword evidence="4" id="KW-0862">Zinc</keyword>
<evidence type="ECO:0000259" key="8">
    <source>
        <dbReference type="PROSITE" id="PS50157"/>
    </source>
</evidence>
<sequence>MEYFDFDEASSGLTPRGRDKSRASGGAEVNGQSHPGDVTKKTTTGGPSDPTILGSLDARHTMSSARFSRETIRILKTWLRQHNEHPYPTEEEMGHLRLQTGLKATQIRTWFANARRRAKGRVAPPRSASPSPPGAINIPGQHSVSLMTPLERWQHSPPEHEPAATSNIIRAISEHPREPCSTVRRHASSPSLPCDNEPEHDSSCDMSGVFPAPSLSSFDTDRSSASNRSSSTSAFSHHSSSGTGSGRRHQRRQRRRKPARFANAFVQHKARGLRMFQCTFCTDTFSTKYDWQRHEKSLHLPLETWSCSPMGGVVSLNGKMVCAFCRAPHPDRDHLETHNYLSCQEKEPQERTFYRKDHLNQHLRYMHDVRFDKTMDSWKSTLQEIKSRCGFCNVNFSTWDERISHLAGHFKSGVDMRQWQGGWGFEPAVESRVANSMPPYLIGQERLTMNPFTADATNDLEHTTEINEPALRYQDDANSWRRLQQELTAYIQQQVAVGVVPTDVMLQDHARVVIYGCDDPWNQTCADNPVWLSILKRDNGIETVPDSESIQLDNLGMQPPFALNGGLQLPPLETNDMARTIYSRELRRLHSPGWDSDEPVCLDRPSGTETIPSSYAESSGYASAASVPSLSTDWDTSLSAMYSASSISGDPLIGEKWEPQAFIDTSTIGHHHVFEDKGWNPGLYMEGPGIEYN</sequence>
<dbReference type="Proteomes" id="UP000188318">
    <property type="component" value="Unassembled WGS sequence"/>
</dbReference>
<feature type="compositionally biased region" description="Basic residues" evidence="6">
    <location>
        <begin position="246"/>
        <end position="259"/>
    </location>
</feature>
<feature type="compositionally biased region" description="Low complexity" evidence="6">
    <location>
        <begin position="223"/>
        <end position="242"/>
    </location>
</feature>
<feature type="region of interest" description="Disordered" evidence="6">
    <location>
        <begin position="1"/>
        <end position="54"/>
    </location>
</feature>
<dbReference type="Pfam" id="PF05920">
    <property type="entry name" value="Homeobox_KN"/>
    <property type="match status" value="1"/>
</dbReference>
<feature type="domain" description="Homeobox" evidence="7">
    <location>
        <begin position="58"/>
        <end position="121"/>
    </location>
</feature>
<name>A0A1R3RFQ5_ASPC5</name>
<evidence type="ECO:0000256" key="6">
    <source>
        <dbReference type="SAM" id="MobiDB-lite"/>
    </source>
</evidence>
<keyword evidence="4" id="KW-0479">Metal-binding</keyword>
<evidence type="ECO:0000256" key="1">
    <source>
        <dbReference type="ARBA" id="ARBA00023125"/>
    </source>
</evidence>
<dbReference type="PROSITE" id="PS00028">
    <property type="entry name" value="ZINC_FINGER_C2H2_1"/>
    <property type="match status" value="1"/>
</dbReference>
<keyword evidence="2 5" id="KW-0371">Homeobox</keyword>
<feature type="domain" description="C2H2-type" evidence="8">
    <location>
        <begin position="276"/>
        <end position="304"/>
    </location>
</feature>
<evidence type="ECO:0000259" key="7">
    <source>
        <dbReference type="PROSITE" id="PS50071"/>
    </source>
</evidence>
<dbReference type="AlphaFoldDB" id="A0A1R3RFQ5"/>
<dbReference type="InterPro" id="IPR009057">
    <property type="entry name" value="Homeodomain-like_sf"/>
</dbReference>
<feature type="region of interest" description="Disordered" evidence="6">
    <location>
        <begin position="120"/>
        <end position="141"/>
    </location>
</feature>
<evidence type="ECO:0000256" key="4">
    <source>
        <dbReference type="PROSITE-ProRule" id="PRU00042"/>
    </source>
</evidence>
<evidence type="ECO:0000256" key="2">
    <source>
        <dbReference type="ARBA" id="ARBA00023155"/>
    </source>
</evidence>
<gene>
    <name evidence="9" type="ORF">ASPCADRAFT_173046</name>
</gene>
<dbReference type="SMART" id="SM00389">
    <property type="entry name" value="HOX"/>
    <property type="match status" value="1"/>
</dbReference>
<dbReference type="GO" id="GO:0003677">
    <property type="term" value="F:DNA binding"/>
    <property type="evidence" value="ECO:0007669"/>
    <property type="project" value="UniProtKB-UniRule"/>
</dbReference>
<evidence type="ECO:0000313" key="10">
    <source>
        <dbReference type="Proteomes" id="UP000188318"/>
    </source>
</evidence>
<dbReference type="VEuPathDB" id="FungiDB:ASPCADRAFT_173046"/>
<dbReference type="InterPro" id="IPR001356">
    <property type="entry name" value="HD"/>
</dbReference>
<dbReference type="InterPro" id="IPR017970">
    <property type="entry name" value="Homeobox_CS"/>
</dbReference>
<organism evidence="9 10">
    <name type="scientific">Aspergillus carbonarius (strain ITEM 5010)</name>
    <dbReference type="NCBI Taxonomy" id="602072"/>
    <lineage>
        <taxon>Eukaryota</taxon>
        <taxon>Fungi</taxon>
        <taxon>Dikarya</taxon>
        <taxon>Ascomycota</taxon>
        <taxon>Pezizomycotina</taxon>
        <taxon>Eurotiomycetes</taxon>
        <taxon>Eurotiomycetidae</taxon>
        <taxon>Eurotiales</taxon>
        <taxon>Aspergillaceae</taxon>
        <taxon>Aspergillus</taxon>
        <taxon>Aspergillus subgen. Circumdati</taxon>
    </lineage>
</organism>
<keyword evidence="1 5" id="KW-0238">DNA-binding</keyword>
<keyword evidence="10" id="KW-1185">Reference proteome</keyword>
<evidence type="ECO:0008006" key="11">
    <source>
        <dbReference type="Google" id="ProtNLM"/>
    </source>
</evidence>
<evidence type="ECO:0000313" key="9">
    <source>
        <dbReference type="EMBL" id="OOF93321.1"/>
    </source>
</evidence>
<accession>A0A1R3RFQ5</accession>
<dbReference type="SUPFAM" id="SSF46689">
    <property type="entry name" value="Homeodomain-like"/>
    <property type="match status" value="1"/>
</dbReference>
<dbReference type="PROSITE" id="PS00027">
    <property type="entry name" value="HOMEOBOX_1"/>
    <property type="match status" value="1"/>
</dbReference>
<dbReference type="EMBL" id="KV907504">
    <property type="protein sequence ID" value="OOF93321.1"/>
    <property type="molecule type" value="Genomic_DNA"/>
</dbReference>
<evidence type="ECO:0000256" key="5">
    <source>
        <dbReference type="PROSITE-ProRule" id="PRU00108"/>
    </source>
</evidence>
<reference evidence="10" key="1">
    <citation type="journal article" date="2017" name="Genome Biol.">
        <title>Comparative genomics reveals high biological diversity and specific adaptations in the industrially and medically important fungal genus Aspergillus.</title>
        <authorList>
            <person name="de Vries R.P."/>
            <person name="Riley R."/>
            <person name="Wiebenga A."/>
            <person name="Aguilar-Osorio G."/>
            <person name="Amillis S."/>
            <person name="Uchima C.A."/>
            <person name="Anderluh G."/>
            <person name="Asadollahi M."/>
            <person name="Askin M."/>
            <person name="Barry K."/>
            <person name="Battaglia E."/>
            <person name="Bayram O."/>
            <person name="Benocci T."/>
            <person name="Braus-Stromeyer S.A."/>
            <person name="Caldana C."/>
            <person name="Canovas D."/>
            <person name="Cerqueira G.C."/>
            <person name="Chen F."/>
            <person name="Chen W."/>
            <person name="Choi C."/>
            <person name="Clum A."/>
            <person name="Dos Santos R.A."/>
            <person name="Damasio A.R."/>
            <person name="Diallinas G."/>
            <person name="Emri T."/>
            <person name="Fekete E."/>
            <person name="Flipphi M."/>
            <person name="Freyberg S."/>
            <person name="Gallo A."/>
            <person name="Gournas C."/>
            <person name="Habgood R."/>
            <person name="Hainaut M."/>
            <person name="Harispe M.L."/>
            <person name="Henrissat B."/>
            <person name="Hilden K.S."/>
            <person name="Hope R."/>
            <person name="Hossain A."/>
            <person name="Karabika E."/>
            <person name="Karaffa L."/>
            <person name="Karanyi Z."/>
            <person name="Krasevec N."/>
            <person name="Kuo A."/>
            <person name="Kusch H."/>
            <person name="LaButti K."/>
            <person name="Lagendijk E.L."/>
            <person name="Lapidus A."/>
            <person name="Levasseur A."/>
            <person name="Lindquist E."/>
            <person name="Lipzen A."/>
            <person name="Logrieco A.F."/>
            <person name="MacCabe A."/>
            <person name="Maekelae M.R."/>
            <person name="Malavazi I."/>
            <person name="Melin P."/>
            <person name="Meyer V."/>
            <person name="Mielnichuk N."/>
            <person name="Miskei M."/>
            <person name="Molnar A.P."/>
            <person name="Mule G."/>
            <person name="Ngan C.Y."/>
            <person name="Orejas M."/>
            <person name="Orosz E."/>
            <person name="Ouedraogo J.P."/>
            <person name="Overkamp K.M."/>
            <person name="Park H.-S."/>
            <person name="Perrone G."/>
            <person name="Piumi F."/>
            <person name="Punt P.J."/>
            <person name="Ram A.F."/>
            <person name="Ramon A."/>
            <person name="Rauscher S."/>
            <person name="Record E."/>
            <person name="Riano-Pachon D.M."/>
            <person name="Robert V."/>
            <person name="Roehrig J."/>
            <person name="Ruller R."/>
            <person name="Salamov A."/>
            <person name="Salih N.S."/>
            <person name="Samson R.A."/>
            <person name="Sandor E."/>
            <person name="Sanguinetti M."/>
            <person name="Schuetze T."/>
            <person name="Sepcic K."/>
            <person name="Shelest E."/>
            <person name="Sherlock G."/>
            <person name="Sophianopoulou V."/>
            <person name="Squina F.M."/>
            <person name="Sun H."/>
            <person name="Susca A."/>
            <person name="Todd R.B."/>
            <person name="Tsang A."/>
            <person name="Unkles S.E."/>
            <person name="van de Wiele N."/>
            <person name="van Rossen-Uffink D."/>
            <person name="Oliveira J.V."/>
            <person name="Vesth T.C."/>
            <person name="Visser J."/>
            <person name="Yu J.-H."/>
            <person name="Zhou M."/>
            <person name="Andersen M.R."/>
            <person name="Archer D.B."/>
            <person name="Baker S.E."/>
            <person name="Benoit I."/>
            <person name="Brakhage A.A."/>
            <person name="Braus G.H."/>
            <person name="Fischer R."/>
            <person name="Frisvad J.C."/>
            <person name="Goldman G.H."/>
            <person name="Houbraken J."/>
            <person name="Oakley B."/>
            <person name="Pocsi I."/>
            <person name="Scazzocchio C."/>
            <person name="Seiboth B."/>
            <person name="vanKuyk P.A."/>
            <person name="Wortman J."/>
            <person name="Dyer P.S."/>
            <person name="Grigoriev I.V."/>
        </authorList>
    </citation>
    <scope>NUCLEOTIDE SEQUENCE [LARGE SCALE GENOMIC DNA]</scope>
    <source>
        <strain evidence="10">ITEM 5010</strain>
    </source>
</reference>
<dbReference type="SMART" id="SM00355">
    <property type="entry name" value="ZnF_C2H2"/>
    <property type="match status" value="3"/>
</dbReference>
<dbReference type="PROSITE" id="PS50071">
    <property type="entry name" value="HOMEOBOX_2"/>
    <property type="match status" value="1"/>
</dbReference>
<dbReference type="STRING" id="602072.A0A1R3RFQ5"/>
<feature type="DNA-binding region" description="Homeobox" evidence="5">
    <location>
        <begin position="60"/>
        <end position="122"/>
    </location>
</feature>
<dbReference type="OrthoDB" id="5399138at2759"/>
<protein>
    <recommendedName>
        <fullName evidence="11">Homeobox domain-containing protein</fullName>
    </recommendedName>
</protein>
<dbReference type="OMA" id="RYDWTRH"/>
<comment type="subcellular location">
    <subcellularLocation>
        <location evidence="5">Nucleus</location>
    </subcellularLocation>
</comment>
<dbReference type="GO" id="GO:0000981">
    <property type="term" value="F:DNA-binding transcription factor activity, RNA polymerase II-specific"/>
    <property type="evidence" value="ECO:0007669"/>
    <property type="project" value="InterPro"/>
</dbReference>